<evidence type="ECO:0000313" key="6">
    <source>
        <dbReference type="Proteomes" id="UP000447873"/>
    </source>
</evidence>
<dbReference type="PANTHER" id="PTHR15696">
    <property type="entry name" value="SMG-7 SUPPRESSOR WITH MORPHOLOGICAL EFFECT ON GENITALIA PROTEIN 7"/>
    <property type="match status" value="1"/>
</dbReference>
<dbReference type="PANTHER" id="PTHR15696:SF0">
    <property type="entry name" value="TELOMERASE-BINDING PROTEIN EST1A"/>
    <property type="match status" value="1"/>
</dbReference>
<evidence type="ECO:0000313" key="5">
    <source>
        <dbReference type="EMBL" id="KAE9976981.1"/>
    </source>
</evidence>
<feature type="region of interest" description="Disordered" evidence="2">
    <location>
        <begin position="110"/>
        <end position="149"/>
    </location>
</feature>
<dbReference type="Pfam" id="PF10373">
    <property type="entry name" value="EST1_DNA_bind"/>
    <property type="match status" value="1"/>
</dbReference>
<name>A0A8H3UUQ9_VENIN</name>
<dbReference type="GO" id="GO:0000184">
    <property type="term" value="P:nuclear-transcribed mRNA catabolic process, nonsense-mediated decay"/>
    <property type="evidence" value="ECO:0007669"/>
    <property type="project" value="UniProtKB-KW"/>
</dbReference>
<dbReference type="AlphaFoldDB" id="A0A8H3UUQ9"/>
<dbReference type="GO" id="GO:0070034">
    <property type="term" value="F:telomerase RNA binding"/>
    <property type="evidence" value="ECO:0007669"/>
    <property type="project" value="TreeGrafter"/>
</dbReference>
<feature type="region of interest" description="Disordered" evidence="2">
    <location>
        <begin position="1019"/>
        <end position="1052"/>
    </location>
</feature>
<dbReference type="GO" id="GO:0042162">
    <property type="term" value="F:telomeric DNA binding"/>
    <property type="evidence" value="ECO:0007669"/>
    <property type="project" value="TreeGrafter"/>
</dbReference>
<feature type="compositionally biased region" description="Basic and acidic residues" evidence="2">
    <location>
        <begin position="1039"/>
        <end position="1052"/>
    </location>
</feature>
<feature type="compositionally biased region" description="Basic and acidic residues" evidence="2">
    <location>
        <begin position="924"/>
        <end position="936"/>
    </location>
</feature>
<accession>A0A8H3UUQ9</accession>
<keyword evidence="1" id="KW-0866">Nonsense-mediated mRNA decay</keyword>
<evidence type="ECO:0000259" key="3">
    <source>
        <dbReference type="Pfam" id="PF10373"/>
    </source>
</evidence>
<dbReference type="Gene3D" id="3.40.50.1010">
    <property type="entry name" value="5'-nuclease"/>
    <property type="match status" value="1"/>
</dbReference>
<dbReference type="EMBL" id="WNWS01000162">
    <property type="protein sequence ID" value="KAE9976981.1"/>
    <property type="molecule type" value="Genomic_DNA"/>
</dbReference>
<dbReference type="SUPFAM" id="SSF48452">
    <property type="entry name" value="TPR-like"/>
    <property type="match status" value="1"/>
</dbReference>
<proteinExistence type="predicted"/>
<comment type="function">
    <text evidence="1">Plays a role in nonsense-mediated mRNA decay.</text>
</comment>
<evidence type="ECO:0000256" key="2">
    <source>
        <dbReference type="SAM" id="MobiDB-lite"/>
    </source>
</evidence>
<feature type="compositionally biased region" description="Low complexity" evidence="2">
    <location>
        <begin position="168"/>
        <end position="183"/>
    </location>
</feature>
<dbReference type="InterPro" id="IPR002716">
    <property type="entry name" value="PIN_dom"/>
</dbReference>
<feature type="compositionally biased region" description="Polar residues" evidence="2">
    <location>
        <begin position="184"/>
        <end position="217"/>
    </location>
</feature>
<keyword evidence="1" id="KW-0539">Nucleus</keyword>
<dbReference type="Gene3D" id="1.25.40.10">
    <property type="entry name" value="Tetratricopeptide repeat domain"/>
    <property type="match status" value="1"/>
</dbReference>
<feature type="domain" description="PIN" evidence="4">
    <location>
        <begin position="849"/>
        <end position="1002"/>
    </location>
</feature>
<dbReference type="InterPro" id="IPR045153">
    <property type="entry name" value="Est1/Ebs1-like"/>
</dbReference>
<feature type="region of interest" description="Disordered" evidence="2">
    <location>
        <begin position="168"/>
        <end position="236"/>
    </location>
</feature>
<feature type="region of interest" description="Disordered" evidence="2">
    <location>
        <begin position="915"/>
        <end position="954"/>
    </location>
</feature>
<gene>
    <name evidence="5" type="ORF">EG328_002308</name>
</gene>
<protein>
    <recommendedName>
        <fullName evidence="1">Nonsense-mediated mRNA decay factor</fullName>
    </recommendedName>
</protein>
<dbReference type="FunFam" id="1.25.40.10:FF:000202">
    <property type="entry name" value="Unplaced genomic scaffold supercont1.7, whole genome shotgun sequence"/>
    <property type="match status" value="1"/>
</dbReference>
<organism evidence="5 6">
    <name type="scientific">Venturia inaequalis</name>
    <name type="common">Apple scab fungus</name>
    <dbReference type="NCBI Taxonomy" id="5025"/>
    <lineage>
        <taxon>Eukaryota</taxon>
        <taxon>Fungi</taxon>
        <taxon>Dikarya</taxon>
        <taxon>Ascomycota</taxon>
        <taxon>Pezizomycotina</taxon>
        <taxon>Dothideomycetes</taxon>
        <taxon>Pleosporomycetidae</taxon>
        <taxon>Venturiales</taxon>
        <taxon>Venturiaceae</taxon>
        <taxon>Venturia</taxon>
    </lineage>
</organism>
<evidence type="ECO:0000256" key="1">
    <source>
        <dbReference type="RuleBase" id="RU369098"/>
    </source>
</evidence>
<dbReference type="InterPro" id="IPR018834">
    <property type="entry name" value="DNA/RNA-bd_Est1-type"/>
</dbReference>
<feature type="domain" description="DNA/RNA-binding" evidence="3">
    <location>
        <begin position="414"/>
        <end position="512"/>
    </location>
</feature>
<evidence type="ECO:0000259" key="4">
    <source>
        <dbReference type="Pfam" id="PF13638"/>
    </source>
</evidence>
<dbReference type="Pfam" id="PF13638">
    <property type="entry name" value="PIN_4"/>
    <property type="match status" value="1"/>
</dbReference>
<comment type="subcellular location">
    <subcellularLocation>
        <location evidence="1">Nucleus</location>
    </subcellularLocation>
</comment>
<reference evidence="5 6" key="1">
    <citation type="submission" date="2018-12" db="EMBL/GenBank/DDBJ databases">
        <title>Venturia inaequalis Genome Resource.</title>
        <authorList>
            <person name="Lichtner F.J."/>
        </authorList>
    </citation>
    <scope>NUCLEOTIDE SEQUENCE [LARGE SCALE GENOMIC DNA]</scope>
    <source>
        <strain evidence="5 6">120213</strain>
    </source>
</reference>
<sequence>MSWDARYVAHARQRARQASPSNQKASCPFCSQRLLPADSDAFSSHLTESHSDEIQRHEADPNWNFEDWKKSLELRAGLSTTSIHLYQSAHTASRPSPARDLSNLNLNHTILPAPASQSPTFPPDGDPGGTSARNHAHEDKSSSQFRGHHFNDQGQLVSRQLFNPVSETSTSQATFTTHTFSSTPGVQLTSSSRTASIPTSERTGSSVSHDTASQSSRPLGGISMPIDPRYPEMLMQPDSRPISQQQLAAEVKSIYAGLTMVESKCIHVDRAQASAMRSADSGQKPKLADDHWQALIALHRTLLHEHHDFFLASQHPSASPALKRLAAKYSMPSRMWKHGIHSFLELLRFRLPDSLEFMISFIYTAYQMMSLLYETVPAFEDTWIECLGDLGRYRMAIEDEDIRDRETWAGGARFWYSKAADRSPDVGRLYHHLAILARPNALQQLYLYSRSLISTQPFHSTRDSILTLFNPIMARQETTSPNITTIDTNFIKIHAILFGKENLEQYETLREPFIDALDAHIARVTAKWREQGAYIMIANLAALYDYGTESPLRLLFERAFPKSFQDDRSGSQTTNPLSHPTSDYASKTAFGQALDLNFLTSTLVFQRIGDNNILPFAHILLSFLQSLTSIQSFDFQVDNTYVASSILSAAPWNQIVSFLNKLVRSMQPAPFFESVDFIRPIEGDDRPLPEDHLIRGQIWSQKYFPDDWFKDSEVDDEERSIEHASTVRVRAERVLWLSFRLASAKKWILYDATTRTWSVVAQGSDTTSSKIIRGPEPAPPFSTIGESPDVVMVDAEPNVSEDDSLEMKTLKGRHPLQNAADADRGMLNIPSSPSLESAKSILQNDFTILVCDEKILLKDRELFELLVERRWQLVVPRQVLANLSSLSQKKQPDSAAAQDALKSVKSAYARNGNDVRILTTSGEDTTRKDLATERDTMPPFSQPGDDSGKSDDKEDNLIGVTRKATALNNSEQPDKAKGSARSAILLTEDRLTRVRAARNRVASLAPDMLWKVLTTAGFRRRSLSQSSRKSDDIGNSGKPDPDQKWNHDQMET</sequence>
<comment type="caution">
    <text evidence="5">The sequence shown here is derived from an EMBL/GenBank/DDBJ whole genome shotgun (WGS) entry which is preliminary data.</text>
</comment>
<dbReference type="GO" id="GO:0005697">
    <property type="term" value="C:telomerase holoenzyme complex"/>
    <property type="evidence" value="ECO:0007669"/>
    <property type="project" value="TreeGrafter"/>
</dbReference>
<dbReference type="Proteomes" id="UP000447873">
    <property type="component" value="Unassembled WGS sequence"/>
</dbReference>
<dbReference type="InterPro" id="IPR011990">
    <property type="entry name" value="TPR-like_helical_dom_sf"/>
</dbReference>